<organism evidence="1 2">
    <name type="scientific">Deinococcus aetherius</name>
    <dbReference type="NCBI Taxonomy" id="200252"/>
    <lineage>
        <taxon>Bacteria</taxon>
        <taxon>Thermotogati</taxon>
        <taxon>Deinococcota</taxon>
        <taxon>Deinococci</taxon>
        <taxon>Deinococcales</taxon>
        <taxon>Deinococcaceae</taxon>
        <taxon>Deinococcus</taxon>
    </lineage>
</organism>
<gene>
    <name evidence="1" type="ORF">DAETH_11970</name>
</gene>
<keyword evidence="2" id="KW-1185">Reference proteome</keyword>
<reference evidence="1" key="1">
    <citation type="submission" date="2022-07" db="EMBL/GenBank/DDBJ databases">
        <title>Complete Genome Sequence of the Radioresistant Bacterium Deinococcus aetherius ST0316, Isolated from the Air Dust collected in Lower Stratosphere above Japan.</title>
        <authorList>
            <person name="Satoh K."/>
            <person name="Hagiwara K."/>
            <person name="Katsumata K."/>
            <person name="Kubo A."/>
            <person name="Yokobori S."/>
            <person name="Yamagishi A."/>
            <person name="Oono Y."/>
            <person name="Narumi I."/>
        </authorList>
    </citation>
    <scope>NUCLEOTIDE SEQUENCE</scope>
    <source>
        <strain evidence="1">ST0316</strain>
    </source>
</reference>
<evidence type="ECO:0000313" key="1">
    <source>
        <dbReference type="EMBL" id="BDP41228.1"/>
    </source>
</evidence>
<evidence type="ECO:0000313" key="2">
    <source>
        <dbReference type="Proteomes" id="UP001064971"/>
    </source>
</evidence>
<accession>A0ABN6RGQ6</accession>
<evidence type="ECO:0008006" key="3">
    <source>
        <dbReference type="Google" id="ProtNLM"/>
    </source>
</evidence>
<proteinExistence type="predicted"/>
<dbReference type="InterPro" id="IPR008868">
    <property type="entry name" value="TniB"/>
</dbReference>
<dbReference type="RefSeq" id="WP_264777007.1">
    <property type="nucleotide sequence ID" value="NZ_AP026560.1"/>
</dbReference>
<sequence>MSGEDFRREDGHEQKNSRHEIIRRRELLWYPEPGRQALLERLHAIATDPQRHRTRSIAIIAESNGGKSGLIQRYLTVHPPVESEEALHIPAIMVNMTQIIRVDQLSIALLECVQDIDPEAGTHAERMKRFIALAKKVKLGLIFLDEFHDCATTEGKGKGFLRCIKALIQADLCVVPVGTEALAEVLAQDPQLNTRFSFSRGRLPRLKDVNVVKSLMVKVSELEKDDISDAAVEYVLSQSRGILGHILDLVEGTLLEHGDLKLDSLRDYRKYMDVLDRVV</sequence>
<name>A0ABN6RGQ6_9DEIO</name>
<dbReference type="Gene3D" id="3.40.50.300">
    <property type="entry name" value="P-loop containing nucleotide triphosphate hydrolases"/>
    <property type="match status" value="1"/>
</dbReference>
<protein>
    <recommendedName>
        <fullName evidence="3">AAA+ ATPase domain-containing protein</fullName>
    </recommendedName>
</protein>
<dbReference type="InterPro" id="IPR027417">
    <property type="entry name" value="P-loop_NTPase"/>
</dbReference>
<dbReference type="SUPFAM" id="SSF52540">
    <property type="entry name" value="P-loop containing nucleoside triphosphate hydrolases"/>
    <property type="match status" value="1"/>
</dbReference>
<dbReference type="EMBL" id="AP026560">
    <property type="protein sequence ID" value="BDP41228.1"/>
    <property type="molecule type" value="Genomic_DNA"/>
</dbReference>
<dbReference type="Pfam" id="PF05621">
    <property type="entry name" value="TniB"/>
    <property type="match status" value="1"/>
</dbReference>
<dbReference type="Proteomes" id="UP001064971">
    <property type="component" value="Chromosome"/>
</dbReference>